<reference evidence="1" key="1">
    <citation type="journal article" date="2022" name="bioRxiv">
        <title>Sequencing and chromosome-scale assembly of the giantPleurodeles waltlgenome.</title>
        <authorList>
            <person name="Brown T."/>
            <person name="Elewa A."/>
            <person name="Iarovenko S."/>
            <person name="Subramanian E."/>
            <person name="Araus A.J."/>
            <person name="Petzold A."/>
            <person name="Susuki M."/>
            <person name="Suzuki K.-i.T."/>
            <person name="Hayashi T."/>
            <person name="Toyoda A."/>
            <person name="Oliveira C."/>
            <person name="Osipova E."/>
            <person name="Leigh N.D."/>
            <person name="Simon A."/>
            <person name="Yun M.H."/>
        </authorList>
    </citation>
    <scope>NUCLEOTIDE SEQUENCE</scope>
    <source>
        <strain evidence="1">20211129_DDA</strain>
        <tissue evidence="1">Liver</tissue>
    </source>
</reference>
<dbReference type="Proteomes" id="UP001066276">
    <property type="component" value="Chromosome 9"/>
</dbReference>
<name>A0AAV7MUU6_PLEWA</name>
<evidence type="ECO:0000313" key="2">
    <source>
        <dbReference type="Proteomes" id="UP001066276"/>
    </source>
</evidence>
<evidence type="ECO:0000313" key="1">
    <source>
        <dbReference type="EMBL" id="KAJ1106934.1"/>
    </source>
</evidence>
<accession>A0AAV7MUU6</accession>
<gene>
    <name evidence="1" type="ORF">NDU88_004332</name>
</gene>
<protein>
    <submittedName>
        <fullName evidence="1">Uncharacterized protein</fullName>
    </submittedName>
</protein>
<proteinExistence type="predicted"/>
<dbReference type="AlphaFoldDB" id="A0AAV7MUU6"/>
<keyword evidence="2" id="KW-1185">Reference proteome</keyword>
<sequence length="106" mass="11829">MNELLVACGSFAFEQRVKPSQAAPQFHVDTIETNSCLSDRLIEVHRLKVSNSKLIGMESVQEEVCQATGMIGKEKEFDEYVLDSEHDDEFSAEALDNEACTSKMVV</sequence>
<comment type="caution">
    <text evidence="1">The sequence shown here is derived from an EMBL/GenBank/DDBJ whole genome shotgun (WGS) entry which is preliminary data.</text>
</comment>
<organism evidence="1 2">
    <name type="scientific">Pleurodeles waltl</name>
    <name type="common">Iberian ribbed newt</name>
    <dbReference type="NCBI Taxonomy" id="8319"/>
    <lineage>
        <taxon>Eukaryota</taxon>
        <taxon>Metazoa</taxon>
        <taxon>Chordata</taxon>
        <taxon>Craniata</taxon>
        <taxon>Vertebrata</taxon>
        <taxon>Euteleostomi</taxon>
        <taxon>Amphibia</taxon>
        <taxon>Batrachia</taxon>
        <taxon>Caudata</taxon>
        <taxon>Salamandroidea</taxon>
        <taxon>Salamandridae</taxon>
        <taxon>Pleurodelinae</taxon>
        <taxon>Pleurodeles</taxon>
    </lineage>
</organism>
<dbReference type="EMBL" id="JANPWB010000013">
    <property type="protein sequence ID" value="KAJ1106934.1"/>
    <property type="molecule type" value="Genomic_DNA"/>
</dbReference>